<dbReference type="InterPro" id="IPR001920">
    <property type="entry name" value="Asp/Glu_race"/>
</dbReference>
<dbReference type="Proteomes" id="UP000182427">
    <property type="component" value="Chromosome I"/>
</dbReference>
<dbReference type="OrthoDB" id="9801055at2"/>
<sequence>MTNRPLIGVFDSGFGGLTVLRELLHHLPGADFLYLGDTAHLPYGSKSQAAITRYTRAAIRELVSRGAELVVIACNTASALALPSLQDNAPVPLVGVVGPGAEAAAAIVPPDSTVLVLATEGTCNSHAYAEACATHGLQAVEKPCPLFVPLVEEGWTDGPITEQIADVYLQEALAAAPQPPQAIVLGCTHYPLLRPLLQREIAKLDGNIPIVDSAEATARHTVTLLPTAANPGSAEPRLHFLATDAAAKFQRFAPRFLGREIPTVELITLED</sequence>
<feature type="binding site" evidence="7">
    <location>
        <begin position="188"/>
        <end position="189"/>
    </location>
    <ligand>
        <name>substrate</name>
    </ligand>
</feature>
<dbReference type="PROSITE" id="PS00924">
    <property type="entry name" value="ASP_GLU_RACEMASE_2"/>
    <property type="match status" value="1"/>
</dbReference>
<comment type="similarity">
    <text evidence="7">Belongs to the aspartate/glutamate racemases family.</text>
</comment>
<dbReference type="PANTHER" id="PTHR21198:SF2">
    <property type="entry name" value="GLUTAMATE RACEMASE"/>
    <property type="match status" value="1"/>
</dbReference>
<dbReference type="EMBL" id="LT629690">
    <property type="protein sequence ID" value="SDF64198.1"/>
    <property type="molecule type" value="Genomic_DNA"/>
</dbReference>
<dbReference type="EC" id="5.1.1.3" evidence="2 7"/>
<evidence type="ECO:0000256" key="4">
    <source>
        <dbReference type="ARBA" id="ARBA00022984"/>
    </source>
</evidence>
<accession>A0A1G7MQS6</accession>
<dbReference type="GO" id="GO:0009252">
    <property type="term" value="P:peptidoglycan biosynthetic process"/>
    <property type="evidence" value="ECO:0007669"/>
    <property type="project" value="UniProtKB-UniRule"/>
</dbReference>
<organism evidence="8 9">
    <name type="scientific">Terriglobus roseus</name>
    <dbReference type="NCBI Taxonomy" id="392734"/>
    <lineage>
        <taxon>Bacteria</taxon>
        <taxon>Pseudomonadati</taxon>
        <taxon>Acidobacteriota</taxon>
        <taxon>Terriglobia</taxon>
        <taxon>Terriglobales</taxon>
        <taxon>Acidobacteriaceae</taxon>
        <taxon>Terriglobus</taxon>
    </lineage>
</organism>
<dbReference type="UniPathway" id="UPA00219"/>
<evidence type="ECO:0000256" key="7">
    <source>
        <dbReference type="HAMAP-Rule" id="MF_00258"/>
    </source>
</evidence>
<evidence type="ECO:0000256" key="3">
    <source>
        <dbReference type="ARBA" id="ARBA00022960"/>
    </source>
</evidence>
<protein>
    <recommendedName>
        <fullName evidence="2 7">Glutamate racemase</fullName>
        <ecNumber evidence="2 7">5.1.1.3</ecNumber>
    </recommendedName>
</protein>
<dbReference type="RefSeq" id="WP_083345756.1">
    <property type="nucleotide sequence ID" value="NZ_LT629690.1"/>
</dbReference>
<dbReference type="PROSITE" id="PS00923">
    <property type="entry name" value="ASP_GLU_RACEMASE_1"/>
    <property type="match status" value="1"/>
</dbReference>
<feature type="binding site" evidence="7">
    <location>
        <begin position="11"/>
        <end position="12"/>
    </location>
    <ligand>
        <name>substrate</name>
    </ligand>
</feature>
<dbReference type="InterPro" id="IPR004391">
    <property type="entry name" value="Glu_race"/>
</dbReference>
<dbReference type="GO" id="GO:0008360">
    <property type="term" value="P:regulation of cell shape"/>
    <property type="evidence" value="ECO:0007669"/>
    <property type="project" value="UniProtKB-KW"/>
</dbReference>
<name>A0A1G7MQS6_9BACT</name>
<comment type="catalytic activity">
    <reaction evidence="1 7">
        <text>L-glutamate = D-glutamate</text>
        <dbReference type="Rhea" id="RHEA:12813"/>
        <dbReference type="ChEBI" id="CHEBI:29985"/>
        <dbReference type="ChEBI" id="CHEBI:29986"/>
        <dbReference type="EC" id="5.1.1.3"/>
    </reaction>
</comment>
<dbReference type="GO" id="GO:0008881">
    <property type="term" value="F:glutamate racemase activity"/>
    <property type="evidence" value="ECO:0007669"/>
    <property type="project" value="UniProtKB-UniRule"/>
</dbReference>
<reference evidence="8 9" key="1">
    <citation type="submission" date="2016-10" db="EMBL/GenBank/DDBJ databases">
        <authorList>
            <person name="de Groot N.N."/>
        </authorList>
    </citation>
    <scope>NUCLEOTIDE SEQUENCE [LARGE SCALE GENOMIC DNA]</scope>
    <source>
        <strain evidence="8 9">GAS232</strain>
    </source>
</reference>
<keyword evidence="6 7" id="KW-0961">Cell wall biogenesis/degradation</keyword>
<dbReference type="InterPro" id="IPR018187">
    <property type="entry name" value="Asp/Glu_racemase_AS_1"/>
</dbReference>
<keyword evidence="3 7" id="KW-0133">Cell shape</keyword>
<evidence type="ECO:0000256" key="2">
    <source>
        <dbReference type="ARBA" id="ARBA00013090"/>
    </source>
</evidence>
<keyword evidence="5 7" id="KW-0413">Isomerase</keyword>
<feature type="active site" description="Proton donor/acceptor" evidence="7">
    <location>
        <position position="74"/>
    </location>
</feature>
<proteinExistence type="inferred from homology"/>
<dbReference type="PANTHER" id="PTHR21198">
    <property type="entry name" value="GLUTAMATE RACEMASE"/>
    <property type="match status" value="1"/>
</dbReference>
<dbReference type="GO" id="GO:0071555">
    <property type="term" value="P:cell wall organization"/>
    <property type="evidence" value="ECO:0007669"/>
    <property type="project" value="UniProtKB-KW"/>
</dbReference>
<evidence type="ECO:0000256" key="6">
    <source>
        <dbReference type="ARBA" id="ARBA00023316"/>
    </source>
</evidence>
<dbReference type="HAMAP" id="MF_00258">
    <property type="entry name" value="Glu_racemase"/>
    <property type="match status" value="1"/>
</dbReference>
<keyword evidence="9" id="KW-1185">Reference proteome</keyword>
<comment type="function">
    <text evidence="7">Provides the (R)-glutamate required for cell wall biosynthesis.</text>
</comment>
<dbReference type="InterPro" id="IPR015942">
    <property type="entry name" value="Asp/Glu/hydantoin_racemase"/>
</dbReference>
<dbReference type="AlphaFoldDB" id="A0A1G7MQS6"/>
<evidence type="ECO:0000256" key="1">
    <source>
        <dbReference type="ARBA" id="ARBA00001602"/>
    </source>
</evidence>
<dbReference type="InterPro" id="IPR033134">
    <property type="entry name" value="Asp/Glu_racemase_AS_2"/>
</dbReference>
<evidence type="ECO:0000313" key="9">
    <source>
        <dbReference type="Proteomes" id="UP000182427"/>
    </source>
</evidence>
<keyword evidence="4 7" id="KW-0573">Peptidoglycan synthesis</keyword>
<dbReference type="Gene3D" id="3.40.50.1860">
    <property type="match status" value="2"/>
</dbReference>
<comment type="pathway">
    <text evidence="7">Cell wall biogenesis; peptidoglycan biosynthesis.</text>
</comment>
<dbReference type="SUPFAM" id="SSF53681">
    <property type="entry name" value="Aspartate/glutamate racemase"/>
    <property type="match status" value="2"/>
</dbReference>
<feature type="binding site" evidence="7">
    <location>
        <begin position="75"/>
        <end position="76"/>
    </location>
    <ligand>
        <name>substrate</name>
    </ligand>
</feature>
<feature type="active site" description="Proton donor/acceptor" evidence="7">
    <location>
        <position position="187"/>
    </location>
</feature>
<gene>
    <name evidence="7" type="primary">murI</name>
    <name evidence="8" type="ORF">SAMN05444167_2882</name>
</gene>
<dbReference type="NCBIfam" id="TIGR00067">
    <property type="entry name" value="glut_race"/>
    <property type="match status" value="1"/>
</dbReference>
<feature type="binding site" evidence="7">
    <location>
        <begin position="43"/>
        <end position="44"/>
    </location>
    <ligand>
        <name>substrate</name>
    </ligand>
</feature>
<evidence type="ECO:0000256" key="5">
    <source>
        <dbReference type="ARBA" id="ARBA00023235"/>
    </source>
</evidence>
<evidence type="ECO:0000313" key="8">
    <source>
        <dbReference type="EMBL" id="SDF64198.1"/>
    </source>
</evidence>
<dbReference type="Pfam" id="PF01177">
    <property type="entry name" value="Asp_Glu_race"/>
    <property type="match status" value="1"/>
</dbReference>